<organism evidence="1 2">
    <name type="scientific">Bombella saccharophila</name>
    <dbReference type="NCBI Taxonomy" id="2967338"/>
    <lineage>
        <taxon>Bacteria</taxon>
        <taxon>Pseudomonadati</taxon>
        <taxon>Pseudomonadota</taxon>
        <taxon>Alphaproteobacteria</taxon>
        <taxon>Acetobacterales</taxon>
        <taxon>Acetobacteraceae</taxon>
        <taxon>Bombella</taxon>
    </lineage>
</organism>
<proteinExistence type="predicted"/>
<keyword evidence="2" id="KW-1185">Reference proteome</keyword>
<dbReference type="Proteomes" id="UP001165648">
    <property type="component" value="Unassembled WGS sequence"/>
</dbReference>
<accession>A0ABT3W7F4</accession>
<sequence>MSDFQQTVSYTWPQGFPGAPASANPIRTSIAPEGGFVAGNNGLTIAHFAWRNDDGITLSNSGTTAPAGFLYRSQQGVMTQYLQSATMTLPAGFAASLAEGGDFWALATTASSAGQAVYANTTDGSLQTASPSNTPQGTVPTGWVVSRGGAAGELIIISGPMHPVAA</sequence>
<dbReference type="RefSeq" id="WP_266106093.1">
    <property type="nucleotide sequence ID" value="NZ_JANIDW010000001.1"/>
</dbReference>
<reference evidence="1 2" key="1">
    <citation type="submission" date="2022-07" db="EMBL/GenBank/DDBJ databases">
        <title>Bombella genomes.</title>
        <authorList>
            <person name="Harer L."/>
            <person name="Styblova S."/>
            <person name="Ehrmann M."/>
        </authorList>
    </citation>
    <scope>NUCLEOTIDE SEQUENCE [LARGE SCALE GENOMIC DNA]</scope>
    <source>
        <strain evidence="1 2">TMW 2.2558</strain>
    </source>
</reference>
<evidence type="ECO:0000313" key="1">
    <source>
        <dbReference type="EMBL" id="MCX5613649.1"/>
    </source>
</evidence>
<protein>
    <submittedName>
        <fullName evidence="1">Uncharacterized protein</fullName>
    </submittedName>
</protein>
<gene>
    <name evidence="1" type="ORF">NQF64_00085</name>
</gene>
<comment type="caution">
    <text evidence="1">The sequence shown here is derived from an EMBL/GenBank/DDBJ whole genome shotgun (WGS) entry which is preliminary data.</text>
</comment>
<dbReference type="InterPro" id="IPR056914">
    <property type="entry name" value="Gp53-like"/>
</dbReference>
<name>A0ABT3W7F4_9PROT</name>
<dbReference type="EMBL" id="JANIDW010000001">
    <property type="protein sequence ID" value="MCX5613649.1"/>
    <property type="molecule type" value="Genomic_DNA"/>
</dbReference>
<dbReference type="Pfam" id="PF23982">
    <property type="entry name" value="XM1_gp53_minor_capsid"/>
    <property type="match status" value="1"/>
</dbReference>
<evidence type="ECO:0000313" key="2">
    <source>
        <dbReference type="Proteomes" id="UP001165648"/>
    </source>
</evidence>